<proteinExistence type="predicted"/>
<accession>A0A127AW79</accession>
<dbReference type="PROSITE" id="PS50817">
    <property type="entry name" value="INTEIN_N_TER"/>
    <property type="match status" value="1"/>
</dbReference>
<organism evidence="2 3">
    <name type="scientific">Bacillus phage SP-15</name>
    <dbReference type="NCBI Taxonomy" id="1792032"/>
    <lineage>
        <taxon>Viruses</taxon>
        <taxon>Duplodnaviria</taxon>
        <taxon>Heunggongvirae</taxon>
        <taxon>Uroviricota</taxon>
        <taxon>Caudoviricetes</taxon>
        <taxon>Thornevirus</taxon>
        <taxon>Thornevirus SP15</taxon>
    </lineage>
</organism>
<evidence type="ECO:0000313" key="3">
    <source>
        <dbReference type="Proteomes" id="UP000203261"/>
    </source>
</evidence>
<dbReference type="SMART" id="SM00306">
    <property type="entry name" value="HintN"/>
    <property type="match status" value="1"/>
</dbReference>
<evidence type="ECO:0000313" key="2">
    <source>
        <dbReference type="EMBL" id="AMM44823.1"/>
    </source>
</evidence>
<sequence>MQSYGVAYRKLQGFLKDSPWFLRNGTVRGLKNKVYKPNKGIEFVVGSSPSHGLGRDIFCLTGESKIYTPEGVKTLSQVEGQEVCVLSFNPATEKFEWSDPALVAATGVRNDVYEIGFEDESFMRCTGDHKVMVRVSSGTTEYKEAKSLIPGDDVISLN</sequence>
<dbReference type="KEGG" id="vg:29125192"/>
<dbReference type="InterPro" id="IPR003587">
    <property type="entry name" value="Hint_dom_N"/>
</dbReference>
<dbReference type="InterPro" id="IPR006141">
    <property type="entry name" value="Intein_N"/>
</dbReference>
<gene>
    <name evidence="2" type="ORF">SP15_024</name>
</gene>
<dbReference type="GO" id="GO:0016539">
    <property type="term" value="P:intein-mediated protein splicing"/>
    <property type="evidence" value="ECO:0007669"/>
    <property type="project" value="InterPro"/>
</dbReference>
<protein>
    <recommendedName>
        <fullName evidence="1">Hint domain-containing protein</fullName>
    </recommendedName>
</protein>
<dbReference type="Proteomes" id="UP000203261">
    <property type="component" value="Segment"/>
</dbReference>
<reference evidence="2 3" key="1">
    <citation type="submission" date="2015-08" db="EMBL/GenBank/DDBJ databases">
        <authorList>
            <person name="Babu N.S."/>
            <person name="Beckwith C.J."/>
            <person name="Beseler K.G."/>
            <person name="Brison A."/>
            <person name="Carone J.V."/>
            <person name="Caskin T.P."/>
            <person name="Diamond M."/>
            <person name="Durham M.E."/>
            <person name="Foxe J.M."/>
            <person name="Go M."/>
            <person name="Henderson B.A."/>
            <person name="Jones I.B."/>
            <person name="McGettigan J.A."/>
            <person name="Micheletti S.J."/>
            <person name="Nasrallah M.E."/>
            <person name="Ortiz D."/>
            <person name="Piller C.R."/>
            <person name="Privatt S.R."/>
            <person name="Schneider S.L."/>
            <person name="Sharp S."/>
            <person name="Smith T.C."/>
            <person name="Stanton J.D."/>
            <person name="Ullery H.E."/>
            <person name="Wilson R.J."/>
            <person name="Serrano M.G."/>
            <person name="Buck G."/>
            <person name="Lee V."/>
            <person name="Wang Y."/>
            <person name="Carvalho R."/>
            <person name="Voegtly L."/>
            <person name="Shi R."/>
            <person name="Duckworth R."/>
            <person name="Johnson A."/>
            <person name="Loviza R."/>
            <person name="Walstead R."/>
            <person name="Shah Z."/>
            <person name="Kiflezghi M."/>
            <person name="Wade K."/>
            <person name="Ball S.L."/>
            <person name="Bradley K.W."/>
            <person name="Asai D.J."/>
            <person name="Bowman C.A."/>
            <person name="Russell D.A."/>
            <person name="Pope W.H."/>
            <person name="Jacobs-Sera D."/>
            <person name="Hendrix R.W."/>
            <person name="Hatfull G.F."/>
        </authorList>
    </citation>
    <scope>NUCLEOTIDE SEQUENCE [LARGE SCALE GENOMIC DNA]</scope>
</reference>
<name>A0A127AW79_9CAUD</name>
<dbReference type="GeneID" id="29125192"/>
<dbReference type="NCBIfam" id="TIGR01445">
    <property type="entry name" value="intein_Nterm"/>
    <property type="match status" value="1"/>
</dbReference>
<keyword evidence="3" id="KW-1185">Reference proteome</keyword>
<feature type="domain" description="Hint" evidence="1">
    <location>
        <begin position="57"/>
        <end position="158"/>
    </location>
</feature>
<dbReference type="EMBL" id="KT624200">
    <property type="protein sequence ID" value="AMM44823.1"/>
    <property type="molecule type" value="Genomic_DNA"/>
</dbReference>
<dbReference type="RefSeq" id="YP_009302412.1">
    <property type="nucleotide sequence ID" value="NC_031245.1"/>
</dbReference>
<dbReference type="Gene3D" id="2.170.16.10">
    <property type="entry name" value="Hedgehog/Intein (Hint) domain"/>
    <property type="match status" value="1"/>
</dbReference>
<evidence type="ECO:0000259" key="1">
    <source>
        <dbReference type="SMART" id="SM00306"/>
    </source>
</evidence>
<dbReference type="CDD" id="cd00081">
    <property type="entry name" value="Hint"/>
    <property type="match status" value="1"/>
</dbReference>
<dbReference type="InterPro" id="IPR036844">
    <property type="entry name" value="Hint_dom_sf"/>
</dbReference>
<dbReference type="SUPFAM" id="SSF51294">
    <property type="entry name" value="Hedgehog/intein (Hint) domain"/>
    <property type="match status" value="1"/>
</dbReference>